<dbReference type="EMBL" id="CP041666">
    <property type="protein sequence ID" value="QDP40068.1"/>
    <property type="molecule type" value="Genomic_DNA"/>
</dbReference>
<evidence type="ECO:0000256" key="1">
    <source>
        <dbReference type="SAM" id="MobiDB-lite"/>
    </source>
</evidence>
<sequence>MGKDLHPSIKEFKQFVQKHPELVKEVRKSGKGWQPYYEKWMLLGEDDPSWEKYKTKSPTQKTRSKKKGAKSKGKNQEKLNKLMKMVENVDLDKMEAHINQLNGAVGNIQKLIGQFQDAKRQFSSKSNHPMPFQRRRD</sequence>
<dbReference type="KEGG" id="aqt:FN924_07750"/>
<proteinExistence type="predicted"/>
<reference evidence="2 3" key="1">
    <citation type="submission" date="2019-07" db="EMBL/GenBank/DDBJ databases">
        <authorList>
            <person name="Li J."/>
        </authorList>
    </citation>
    <scope>NUCLEOTIDE SEQUENCE [LARGE SCALE GENOMIC DNA]</scope>
    <source>
        <strain evidence="2 3">TKL69</strain>
    </source>
</reference>
<dbReference type="OrthoDB" id="1655540at2"/>
<dbReference type="Proteomes" id="UP000315215">
    <property type="component" value="Chromosome"/>
</dbReference>
<organism evidence="2 3">
    <name type="scientific">Radiobacillus deserti</name>
    <dbReference type="NCBI Taxonomy" id="2594883"/>
    <lineage>
        <taxon>Bacteria</taxon>
        <taxon>Bacillati</taxon>
        <taxon>Bacillota</taxon>
        <taxon>Bacilli</taxon>
        <taxon>Bacillales</taxon>
        <taxon>Bacillaceae</taxon>
        <taxon>Radiobacillus</taxon>
    </lineage>
</organism>
<feature type="compositionally biased region" description="Basic residues" evidence="1">
    <location>
        <begin position="62"/>
        <end position="73"/>
    </location>
</feature>
<feature type="region of interest" description="Disordered" evidence="1">
    <location>
        <begin position="49"/>
        <end position="79"/>
    </location>
</feature>
<dbReference type="RefSeq" id="WP_143893284.1">
    <property type="nucleotide sequence ID" value="NZ_CP041666.1"/>
</dbReference>
<dbReference type="Pfam" id="PF14071">
    <property type="entry name" value="YlbD_coat"/>
    <property type="match status" value="1"/>
</dbReference>
<protein>
    <recommendedName>
        <fullName evidence="4">Cytosolic protein</fullName>
    </recommendedName>
</protein>
<feature type="region of interest" description="Disordered" evidence="1">
    <location>
        <begin position="117"/>
        <end position="137"/>
    </location>
</feature>
<dbReference type="InterPro" id="IPR025953">
    <property type="entry name" value="YlbD_coat"/>
</dbReference>
<keyword evidence="3" id="KW-1185">Reference proteome</keyword>
<accession>A0A516KF83</accession>
<evidence type="ECO:0008006" key="4">
    <source>
        <dbReference type="Google" id="ProtNLM"/>
    </source>
</evidence>
<evidence type="ECO:0000313" key="3">
    <source>
        <dbReference type="Proteomes" id="UP000315215"/>
    </source>
</evidence>
<gene>
    <name evidence="2" type="ORF">FN924_07750</name>
</gene>
<dbReference type="AlphaFoldDB" id="A0A516KF83"/>
<name>A0A516KF83_9BACI</name>
<evidence type="ECO:0000313" key="2">
    <source>
        <dbReference type="EMBL" id="QDP40068.1"/>
    </source>
</evidence>